<gene>
    <name evidence="2" type="ORF">APLA_LOCUS13202</name>
    <name evidence="1" type="ORF">APLA_LOCUS6188</name>
</gene>
<dbReference type="Proteomes" id="UP000494106">
    <property type="component" value="Unassembled WGS sequence"/>
</dbReference>
<organism evidence="1 3">
    <name type="scientific">Arctia plantaginis</name>
    <name type="common">Wood tiger moth</name>
    <name type="synonym">Phalaena plantaginis</name>
    <dbReference type="NCBI Taxonomy" id="874455"/>
    <lineage>
        <taxon>Eukaryota</taxon>
        <taxon>Metazoa</taxon>
        <taxon>Ecdysozoa</taxon>
        <taxon>Arthropoda</taxon>
        <taxon>Hexapoda</taxon>
        <taxon>Insecta</taxon>
        <taxon>Pterygota</taxon>
        <taxon>Neoptera</taxon>
        <taxon>Endopterygota</taxon>
        <taxon>Lepidoptera</taxon>
        <taxon>Glossata</taxon>
        <taxon>Ditrysia</taxon>
        <taxon>Noctuoidea</taxon>
        <taxon>Erebidae</taxon>
        <taxon>Arctiinae</taxon>
        <taxon>Arctia</taxon>
    </lineage>
</organism>
<protein>
    <submittedName>
        <fullName evidence="1">Uncharacterized protein</fullName>
    </submittedName>
</protein>
<reference evidence="3 4" key="1">
    <citation type="submission" date="2020-04" db="EMBL/GenBank/DDBJ databases">
        <authorList>
            <person name="Wallbank WR R."/>
            <person name="Pardo Diaz C."/>
            <person name="Kozak K."/>
            <person name="Martin S."/>
            <person name="Jiggins C."/>
            <person name="Moest M."/>
            <person name="Warren A I."/>
            <person name="Byers J.R.P. K."/>
            <person name="Montejo-Kovacevich G."/>
            <person name="Yen C E."/>
        </authorList>
    </citation>
    <scope>NUCLEOTIDE SEQUENCE [LARGE SCALE GENOMIC DNA]</scope>
</reference>
<proteinExistence type="predicted"/>
<comment type="caution">
    <text evidence="1">The sequence shown here is derived from an EMBL/GenBank/DDBJ whole genome shotgun (WGS) entry which is preliminary data.</text>
</comment>
<evidence type="ECO:0000313" key="4">
    <source>
        <dbReference type="Proteomes" id="UP000494256"/>
    </source>
</evidence>
<name>A0A8S0ZT87_ARCPL</name>
<dbReference type="Proteomes" id="UP000494256">
    <property type="component" value="Unassembled WGS sequence"/>
</dbReference>
<dbReference type="EMBL" id="CADEBC010000485">
    <property type="protein sequence ID" value="CAB3235537.1"/>
    <property type="molecule type" value="Genomic_DNA"/>
</dbReference>
<dbReference type="EMBL" id="CADEBD010000348">
    <property type="protein sequence ID" value="CAB3250660.1"/>
    <property type="molecule type" value="Genomic_DNA"/>
</dbReference>
<keyword evidence="3" id="KW-1185">Reference proteome</keyword>
<accession>A0A8S0ZT87</accession>
<evidence type="ECO:0000313" key="3">
    <source>
        <dbReference type="Proteomes" id="UP000494106"/>
    </source>
</evidence>
<sequence>MENEQRIKTNILSNKNETVSIFTVIVERGLQFHSYIKREHYPFFEASIKPYLGESKAGKRRAIYIALIIARPPKQDLTTVLVNKHKLGTVMKTEDLIFLVVI</sequence>
<dbReference type="AlphaFoldDB" id="A0A8S0ZT87"/>
<evidence type="ECO:0000313" key="2">
    <source>
        <dbReference type="EMBL" id="CAB3250660.1"/>
    </source>
</evidence>
<evidence type="ECO:0000313" key="1">
    <source>
        <dbReference type="EMBL" id="CAB3235537.1"/>
    </source>
</evidence>
<dbReference type="OrthoDB" id="10362708at2759"/>